<keyword evidence="4 6" id="KW-1133">Transmembrane helix</keyword>
<reference evidence="8" key="1">
    <citation type="submission" date="2022-09" db="EMBL/GenBank/DDBJ databases">
        <title>Enrichment on poylsaccharides allowed isolation of novel metabolic and taxonomic groups of Haloarchaea.</title>
        <authorList>
            <person name="Sorokin D.Y."/>
            <person name="Elcheninov A.G."/>
            <person name="Khizhniak T.V."/>
            <person name="Kolganova T.V."/>
            <person name="Kublanov I.V."/>
        </authorList>
    </citation>
    <scope>NUCLEOTIDE SEQUENCE</scope>
    <source>
        <strain evidence="8">AArc-xg1-1</strain>
    </source>
</reference>
<dbReference type="PROSITE" id="PS50156">
    <property type="entry name" value="SSD"/>
    <property type="match status" value="2"/>
</dbReference>
<name>A0AAP2Z109_9EURY</name>
<gene>
    <name evidence="8" type="ORF">OB960_13960</name>
</gene>
<dbReference type="EMBL" id="JAOPKA010000008">
    <property type="protein sequence ID" value="MCU4742498.1"/>
    <property type="molecule type" value="Genomic_DNA"/>
</dbReference>
<dbReference type="Proteomes" id="UP001321018">
    <property type="component" value="Unassembled WGS sequence"/>
</dbReference>
<evidence type="ECO:0000313" key="8">
    <source>
        <dbReference type="EMBL" id="MCU4742498.1"/>
    </source>
</evidence>
<feature type="transmembrane region" description="Helical" evidence="6">
    <location>
        <begin position="374"/>
        <end position="394"/>
    </location>
</feature>
<feature type="transmembrane region" description="Helical" evidence="6">
    <location>
        <begin position="749"/>
        <end position="773"/>
    </location>
</feature>
<dbReference type="InterPro" id="IPR000731">
    <property type="entry name" value="SSD"/>
</dbReference>
<feature type="transmembrane region" description="Helical" evidence="6">
    <location>
        <begin position="406"/>
        <end position="428"/>
    </location>
</feature>
<comment type="subcellular location">
    <subcellularLocation>
        <location evidence="1">Cell membrane</location>
        <topology evidence="1">Multi-pass membrane protein</topology>
    </subcellularLocation>
</comment>
<evidence type="ECO:0000256" key="4">
    <source>
        <dbReference type="ARBA" id="ARBA00022989"/>
    </source>
</evidence>
<feature type="transmembrane region" description="Helical" evidence="6">
    <location>
        <begin position="464"/>
        <end position="487"/>
    </location>
</feature>
<evidence type="ECO:0000256" key="2">
    <source>
        <dbReference type="ARBA" id="ARBA00022475"/>
    </source>
</evidence>
<dbReference type="Gene3D" id="1.20.1640.10">
    <property type="entry name" value="Multidrug efflux transporter AcrB transmembrane domain"/>
    <property type="match status" value="2"/>
</dbReference>
<comment type="caution">
    <text evidence="8">The sequence shown here is derived from an EMBL/GenBank/DDBJ whole genome shotgun (WGS) entry which is preliminary data.</text>
</comment>
<keyword evidence="2" id="KW-1003">Cell membrane</keyword>
<accession>A0AAP2Z109</accession>
<dbReference type="PANTHER" id="PTHR33406:SF13">
    <property type="entry name" value="MEMBRANE PROTEIN YDFJ"/>
    <property type="match status" value="1"/>
</dbReference>
<dbReference type="InterPro" id="IPR004869">
    <property type="entry name" value="MMPL_dom"/>
</dbReference>
<evidence type="ECO:0000256" key="5">
    <source>
        <dbReference type="ARBA" id="ARBA00023136"/>
    </source>
</evidence>
<organism evidence="8 9">
    <name type="scientific">Natronoglomus mannanivorans</name>
    <dbReference type="NCBI Taxonomy" id="2979990"/>
    <lineage>
        <taxon>Archaea</taxon>
        <taxon>Methanobacteriati</taxon>
        <taxon>Methanobacteriota</taxon>
        <taxon>Stenosarchaea group</taxon>
        <taxon>Halobacteria</taxon>
        <taxon>Halobacteriales</taxon>
        <taxon>Natrialbaceae</taxon>
        <taxon>Natronoglomus</taxon>
    </lineage>
</organism>
<dbReference type="GO" id="GO:0005886">
    <property type="term" value="C:plasma membrane"/>
    <property type="evidence" value="ECO:0007669"/>
    <property type="project" value="UniProtKB-SubCell"/>
</dbReference>
<sequence>MTWIDSVATFVTDHSRVLIVVMLLVTAGLAPGLAQIEDTAAVGGLSDDSPVAEANAEIQDRFTDREENTTTAVIAVSSDEENVLSREALVRTLEYQRALHDNRTVEETFVADDPVFGIENLVARAAIAADRRGQLDEATIAGWNETEGLVDANVSRDEWESPSLDEQIEHLESTNDSEVAEIVEEILDPDSNSEATRVAYQLLPESYEPGSSAADGRLMILTQETDSQISAAAEISENVSSAQAISRSIAAEQPDNESYAVYGRGMVNYEQDIVMEDSFTTLGPLALAFVLIALSLAYRDPTDVLLGLVGIVATLVWTMGTMGWLAIAFNPVMIAVPILLIGLSVDFALHVIMRYREERHRLDDGVRPAMTRSIVRVGPALGLVTVTTIVGFLSNYTSPLGDLQDFGVVTAIGIVFTLLVFGVFVPALKCELASLLDGRGWDRTPSLPGADGRVRRLLEGGAVIASRAPVVLLVVALLVTAGGAYGATHLEMSAEQELFMGDNPPEWVENVPDALEPSEYALKDDRAYIYSTFQSPDRQGFVFVEGNVTAPGTLERVDDAERTAARSDAVYESPTGEPEIVTPLSEMRAVAEEDPAFNDTFAAADTSGDAIPDRDLETVYDAFYEAAPDRAAESLDRTDGGYTAMQLRIATDGAADRSEAVGPVFDAAGAIDGADDLRAVGTGESVVEEELNDRLSTTLIESLTITIVVILSILAIVFRVTKGSATLGALTLVPVVLSVTWLFGTMALLGIPISLITAMVGSITVGIGIDYAIHVSERYWQEREGGADATAALRRTVLGTGSALMSSAVTTAIGFGVLAFSLLPALRHFGFVLALGIVYSFLATVYLQPSLLAVWDRYAPGSVVATASAAVPDDD</sequence>
<feature type="transmembrane region" description="Helical" evidence="6">
    <location>
        <begin position="333"/>
        <end position="353"/>
    </location>
</feature>
<evidence type="ECO:0000313" key="9">
    <source>
        <dbReference type="Proteomes" id="UP001321018"/>
    </source>
</evidence>
<feature type="transmembrane region" description="Helical" evidence="6">
    <location>
        <begin position="725"/>
        <end position="743"/>
    </location>
</feature>
<evidence type="ECO:0000256" key="6">
    <source>
        <dbReference type="SAM" id="Phobius"/>
    </source>
</evidence>
<protein>
    <submittedName>
        <fullName evidence="8">MMPL family transporter</fullName>
    </submittedName>
</protein>
<dbReference type="SUPFAM" id="SSF82866">
    <property type="entry name" value="Multidrug efflux transporter AcrB transmembrane domain"/>
    <property type="match status" value="2"/>
</dbReference>
<keyword evidence="3 6" id="KW-0812">Transmembrane</keyword>
<evidence type="ECO:0000256" key="1">
    <source>
        <dbReference type="ARBA" id="ARBA00004651"/>
    </source>
</evidence>
<feature type="transmembrane region" description="Helical" evidence="6">
    <location>
        <begin position="699"/>
        <end position="718"/>
    </location>
</feature>
<dbReference type="Pfam" id="PF03176">
    <property type="entry name" value="MMPL"/>
    <property type="match status" value="2"/>
</dbReference>
<dbReference type="InterPro" id="IPR050545">
    <property type="entry name" value="Mycobact_MmpL"/>
</dbReference>
<dbReference type="AlphaFoldDB" id="A0AAP2Z109"/>
<feature type="domain" description="SSD" evidence="7">
    <location>
        <begin position="305"/>
        <end position="431"/>
    </location>
</feature>
<feature type="domain" description="SSD" evidence="7">
    <location>
        <begin position="696"/>
        <end position="854"/>
    </location>
</feature>
<feature type="transmembrane region" description="Helical" evidence="6">
    <location>
        <begin position="305"/>
        <end position="327"/>
    </location>
</feature>
<feature type="transmembrane region" description="Helical" evidence="6">
    <location>
        <begin position="803"/>
        <end position="823"/>
    </location>
</feature>
<evidence type="ECO:0000259" key="7">
    <source>
        <dbReference type="PROSITE" id="PS50156"/>
    </source>
</evidence>
<feature type="transmembrane region" description="Helical" evidence="6">
    <location>
        <begin position="829"/>
        <end position="847"/>
    </location>
</feature>
<keyword evidence="5 6" id="KW-0472">Membrane</keyword>
<evidence type="ECO:0000256" key="3">
    <source>
        <dbReference type="ARBA" id="ARBA00022692"/>
    </source>
</evidence>
<dbReference type="RefSeq" id="WP_338004321.1">
    <property type="nucleotide sequence ID" value="NZ_JAOPKA010000008.1"/>
</dbReference>
<dbReference type="PANTHER" id="PTHR33406">
    <property type="entry name" value="MEMBRANE PROTEIN MJ1562-RELATED"/>
    <property type="match status" value="1"/>
</dbReference>
<proteinExistence type="predicted"/>
<feature type="transmembrane region" description="Helical" evidence="6">
    <location>
        <begin position="279"/>
        <end position="298"/>
    </location>
</feature>